<evidence type="ECO:0000256" key="14">
    <source>
        <dbReference type="PIRSR" id="PIRSR605511-1"/>
    </source>
</evidence>
<dbReference type="InterPro" id="IPR011042">
    <property type="entry name" value="6-blade_b-propeller_TolB-like"/>
</dbReference>
<dbReference type="PANTHER" id="PTHR10907">
    <property type="entry name" value="REGUCALCIN"/>
    <property type="match status" value="1"/>
</dbReference>
<feature type="binding site" evidence="15">
    <location>
        <position position="202"/>
    </location>
    <ligand>
        <name>a divalent metal cation</name>
        <dbReference type="ChEBI" id="CHEBI:60240"/>
    </ligand>
</feature>
<gene>
    <name evidence="17" type="ORF">FW778_14045</name>
</gene>
<keyword evidence="9" id="KW-0963">Cytoplasm</keyword>
<feature type="binding site" evidence="15">
    <location>
        <position position="106"/>
    </location>
    <ligand>
        <name>substrate</name>
    </ligand>
</feature>
<keyword evidence="18" id="KW-1185">Reference proteome</keyword>
<comment type="subcellular location">
    <subcellularLocation>
        <location evidence="5">Cytoplasm</location>
    </subcellularLocation>
</comment>
<feature type="domain" description="SMP-30/Gluconolactonase/LRE-like region" evidence="16">
    <location>
        <begin position="19"/>
        <end position="261"/>
    </location>
</feature>
<name>A0A5J5IJ81_9BACT</name>
<dbReference type="RefSeq" id="WP_150415498.1">
    <property type="nucleotide sequence ID" value="NZ_VYQF01000003.1"/>
</dbReference>
<dbReference type="GO" id="GO:0005509">
    <property type="term" value="F:calcium ion binding"/>
    <property type="evidence" value="ECO:0007669"/>
    <property type="project" value="InterPro"/>
</dbReference>
<dbReference type="PRINTS" id="PR01790">
    <property type="entry name" value="SMP30FAMILY"/>
</dbReference>
<comment type="cofactor">
    <cofactor evidence="3">
        <name>Mn(2+)</name>
        <dbReference type="ChEBI" id="CHEBI:29035"/>
    </cofactor>
</comment>
<evidence type="ECO:0000256" key="3">
    <source>
        <dbReference type="ARBA" id="ARBA00001936"/>
    </source>
</evidence>
<evidence type="ECO:0000256" key="12">
    <source>
        <dbReference type="ARBA" id="ARBA00022837"/>
    </source>
</evidence>
<comment type="cofactor">
    <cofactor evidence="15">
        <name>Zn(2+)</name>
        <dbReference type="ChEBI" id="CHEBI:29105"/>
    </cofactor>
    <text evidence="15">Binds 1 divalent metal cation per subunit.</text>
</comment>
<dbReference type="SUPFAM" id="SSF63829">
    <property type="entry name" value="Calcium-dependent phosphotriesterase"/>
    <property type="match status" value="1"/>
</dbReference>
<feature type="binding site" evidence="15">
    <location>
        <position position="152"/>
    </location>
    <ligand>
        <name>a divalent metal cation</name>
        <dbReference type="ChEBI" id="CHEBI:60240"/>
    </ligand>
</feature>
<keyword evidence="10 15" id="KW-0479">Metal-binding</keyword>
<evidence type="ECO:0000256" key="4">
    <source>
        <dbReference type="ARBA" id="ARBA00001946"/>
    </source>
</evidence>
<dbReference type="InterPro" id="IPR008367">
    <property type="entry name" value="Regucalcin"/>
</dbReference>
<comment type="cofactor">
    <cofactor evidence="2">
        <name>Ca(2+)</name>
        <dbReference type="ChEBI" id="CHEBI:29108"/>
    </cofactor>
</comment>
<evidence type="ECO:0000256" key="15">
    <source>
        <dbReference type="PIRSR" id="PIRSR605511-2"/>
    </source>
</evidence>
<comment type="caution">
    <text evidence="17">The sequence shown here is derived from an EMBL/GenBank/DDBJ whole genome shotgun (WGS) entry which is preliminary data.</text>
</comment>
<comment type="similarity">
    <text evidence="6">Belongs to the SMP-30/CGR1 family.</text>
</comment>
<dbReference type="FunFam" id="2.120.10.30:FF:000027">
    <property type="entry name" value="Regucalcin homologue"/>
    <property type="match status" value="1"/>
</dbReference>
<feature type="active site" description="Proton donor/acceptor" evidence="14">
    <location>
        <position position="202"/>
    </location>
</feature>
<proteinExistence type="inferred from homology"/>
<dbReference type="GO" id="GO:0005737">
    <property type="term" value="C:cytoplasm"/>
    <property type="evidence" value="ECO:0007669"/>
    <property type="project" value="UniProtKB-SubCell"/>
</dbReference>
<dbReference type="Proteomes" id="UP000326903">
    <property type="component" value="Unassembled WGS sequence"/>
</dbReference>
<dbReference type="Pfam" id="PF08450">
    <property type="entry name" value="SGL"/>
    <property type="match status" value="1"/>
</dbReference>
<evidence type="ECO:0000256" key="9">
    <source>
        <dbReference type="ARBA" id="ARBA00022490"/>
    </source>
</evidence>
<accession>A0A5J5IJ81</accession>
<dbReference type="PRINTS" id="PR01791">
    <property type="entry name" value="REGUCALCIN"/>
</dbReference>
<dbReference type="Gene3D" id="2.120.10.30">
    <property type="entry name" value="TolB, C-terminal domain"/>
    <property type="match status" value="1"/>
</dbReference>
<dbReference type="InterPro" id="IPR013658">
    <property type="entry name" value="SGL"/>
</dbReference>
<keyword evidence="12" id="KW-0106">Calcium</keyword>
<organism evidence="17 18">
    <name type="scientific">Ginsengibacter hankyongi</name>
    <dbReference type="NCBI Taxonomy" id="2607284"/>
    <lineage>
        <taxon>Bacteria</taxon>
        <taxon>Pseudomonadati</taxon>
        <taxon>Bacteroidota</taxon>
        <taxon>Chitinophagia</taxon>
        <taxon>Chitinophagales</taxon>
        <taxon>Chitinophagaceae</taxon>
        <taxon>Ginsengibacter</taxon>
    </lineage>
</organism>
<evidence type="ECO:0000313" key="18">
    <source>
        <dbReference type="Proteomes" id="UP000326903"/>
    </source>
</evidence>
<dbReference type="AlphaFoldDB" id="A0A5J5IJ81"/>
<evidence type="ECO:0000259" key="16">
    <source>
        <dbReference type="Pfam" id="PF08450"/>
    </source>
</evidence>
<evidence type="ECO:0000256" key="10">
    <source>
        <dbReference type="ARBA" id="ARBA00022723"/>
    </source>
</evidence>
<feature type="binding site" evidence="15">
    <location>
        <position position="21"/>
    </location>
    <ligand>
        <name>a divalent metal cation</name>
        <dbReference type="ChEBI" id="CHEBI:60240"/>
    </ligand>
</feature>
<sequence>MIPFPGLKIEVVVNHQCLLGEGPVWDAKRKLIYWIDILRGEIHEYSPESENHRTIKTNEIIGSIGLCIDGNFITATNNGFAFIDRISGEKKTIISPESCLPGNRFNDGKCDPAGRFLAGTMSTSGKLKSGSLYALETDLSVTKKLEQISISNGMAWSPTNEVFYYIDTPTYEVTSYDYDKTSGKISNKKIVIKIPKNAGLPDGMTIDNEGMLWVAHWDGWQVSRWNPQTGRELFVITLPVKKVTSCAFAGENLQDLYITTASVGLTHDEKKAQPLAGSLFAIKNIGFSGMEGFEFAG</sequence>
<dbReference type="InterPro" id="IPR005511">
    <property type="entry name" value="SMP-30"/>
</dbReference>
<comment type="cofactor">
    <cofactor evidence="4">
        <name>Mg(2+)</name>
        <dbReference type="ChEBI" id="CHEBI:18420"/>
    </cofactor>
</comment>
<dbReference type="PANTHER" id="PTHR10907:SF47">
    <property type="entry name" value="REGUCALCIN"/>
    <property type="match status" value="1"/>
</dbReference>
<comment type="catalytic activity">
    <reaction evidence="1">
        <text>D-glucono-1,5-lactone + H2O = D-gluconate + H(+)</text>
        <dbReference type="Rhea" id="RHEA:10440"/>
        <dbReference type="ChEBI" id="CHEBI:15377"/>
        <dbReference type="ChEBI" id="CHEBI:15378"/>
        <dbReference type="ChEBI" id="CHEBI:16217"/>
        <dbReference type="ChEBI" id="CHEBI:18391"/>
        <dbReference type="EC" id="3.1.1.17"/>
    </reaction>
</comment>
<reference evidence="17 18" key="1">
    <citation type="submission" date="2019-09" db="EMBL/GenBank/DDBJ databases">
        <title>Draft genome sequence of Ginsengibacter sp. BR5-29.</title>
        <authorList>
            <person name="Im W.-T."/>
        </authorList>
    </citation>
    <scope>NUCLEOTIDE SEQUENCE [LARGE SCALE GENOMIC DNA]</scope>
    <source>
        <strain evidence="17 18">BR5-29</strain>
    </source>
</reference>
<dbReference type="GO" id="GO:0004341">
    <property type="term" value="F:gluconolactonase activity"/>
    <property type="evidence" value="ECO:0007669"/>
    <property type="project" value="UniProtKB-EC"/>
</dbReference>
<dbReference type="EC" id="3.1.1.17" evidence="7"/>
<dbReference type="GO" id="GO:0030234">
    <property type="term" value="F:enzyme regulator activity"/>
    <property type="evidence" value="ECO:0007669"/>
    <property type="project" value="InterPro"/>
</dbReference>
<evidence type="ECO:0000256" key="5">
    <source>
        <dbReference type="ARBA" id="ARBA00004496"/>
    </source>
</evidence>
<evidence type="ECO:0000256" key="2">
    <source>
        <dbReference type="ARBA" id="ARBA00001913"/>
    </source>
</evidence>
<dbReference type="EMBL" id="VYQF01000003">
    <property type="protein sequence ID" value="KAA9038777.1"/>
    <property type="molecule type" value="Genomic_DNA"/>
</dbReference>
<evidence type="ECO:0000256" key="6">
    <source>
        <dbReference type="ARBA" id="ARBA00008853"/>
    </source>
</evidence>
<evidence type="ECO:0000256" key="8">
    <source>
        <dbReference type="ARBA" id="ARBA00016808"/>
    </source>
</evidence>
<dbReference type="GO" id="GO:0019853">
    <property type="term" value="P:L-ascorbic acid biosynthetic process"/>
    <property type="evidence" value="ECO:0007669"/>
    <property type="project" value="TreeGrafter"/>
</dbReference>
<feature type="binding site" evidence="15">
    <location>
        <position position="104"/>
    </location>
    <ligand>
        <name>substrate</name>
    </ligand>
</feature>
<keyword evidence="15" id="KW-0862">Zinc</keyword>
<evidence type="ECO:0000256" key="1">
    <source>
        <dbReference type="ARBA" id="ARBA00001589"/>
    </source>
</evidence>
<evidence type="ECO:0000256" key="11">
    <source>
        <dbReference type="ARBA" id="ARBA00022801"/>
    </source>
</evidence>
<evidence type="ECO:0000256" key="7">
    <source>
        <dbReference type="ARBA" id="ARBA00013227"/>
    </source>
</evidence>
<keyword evidence="11" id="KW-0378">Hydrolase</keyword>
<protein>
    <recommendedName>
        <fullName evidence="8">Regucalcin</fullName>
        <ecNumber evidence="7">3.1.1.17</ecNumber>
    </recommendedName>
    <alternativeName>
        <fullName evidence="13">Gluconolactonase</fullName>
    </alternativeName>
</protein>
<evidence type="ECO:0000256" key="13">
    <source>
        <dbReference type="ARBA" id="ARBA00032464"/>
    </source>
</evidence>
<evidence type="ECO:0000313" key="17">
    <source>
        <dbReference type="EMBL" id="KAA9038777.1"/>
    </source>
</evidence>